<dbReference type="RefSeq" id="WP_111954901.1">
    <property type="nucleotide sequence ID" value="NZ_BJYI01000005.1"/>
</dbReference>
<dbReference type="EMBL" id="BJYI01000005">
    <property type="protein sequence ID" value="GEN71599.1"/>
    <property type="molecule type" value="Genomic_DNA"/>
</dbReference>
<protein>
    <recommendedName>
        <fullName evidence="3">DUF2750 domain-containing protein</fullName>
    </recommendedName>
</protein>
<dbReference type="Pfam" id="PF11042">
    <property type="entry name" value="DUF2750"/>
    <property type="match status" value="1"/>
</dbReference>
<dbReference type="AlphaFoldDB" id="A0A511Y8T0"/>
<comment type="caution">
    <text evidence="1">The sequence shown here is derived from an EMBL/GenBank/DDBJ whole genome shotgun (WGS) entry which is preliminary data.</text>
</comment>
<evidence type="ECO:0000313" key="1">
    <source>
        <dbReference type="EMBL" id="GEN71599.1"/>
    </source>
</evidence>
<dbReference type="OrthoDB" id="2936081at2"/>
<evidence type="ECO:0008006" key="3">
    <source>
        <dbReference type="Google" id="ProtNLM"/>
    </source>
</evidence>
<name>A0A511Y8T0_9FLAO</name>
<organism evidence="1 2">
    <name type="scientific">Chryseobacterium lathyri</name>
    <dbReference type="NCBI Taxonomy" id="395933"/>
    <lineage>
        <taxon>Bacteria</taxon>
        <taxon>Pseudomonadati</taxon>
        <taxon>Bacteroidota</taxon>
        <taxon>Flavobacteriia</taxon>
        <taxon>Flavobacteriales</taxon>
        <taxon>Weeksellaceae</taxon>
        <taxon>Chryseobacterium group</taxon>
        <taxon>Chryseobacterium</taxon>
    </lineage>
</organism>
<dbReference type="Proteomes" id="UP000321150">
    <property type="component" value="Unassembled WGS sequence"/>
</dbReference>
<sequence>MNNKEIENVLKLEPFKRYEYFIKKVADFEQLWTIVDEEGDYAISEVDDFSLIPFWPAEEFVSLDLQEGWEDCKPFKLTLDDLRENIFDIISSENYLINVFPVNGKSGFVVDLQEFSRDLNEELDKIE</sequence>
<gene>
    <name evidence="1" type="ORF">CLA01_16710</name>
</gene>
<reference evidence="1 2" key="1">
    <citation type="submission" date="2019-07" db="EMBL/GenBank/DDBJ databases">
        <title>Whole genome shotgun sequence of Chryseobacterium lathyri NBRC 105250.</title>
        <authorList>
            <person name="Hosoyama A."/>
            <person name="Uohara A."/>
            <person name="Ohji S."/>
            <person name="Ichikawa N."/>
        </authorList>
    </citation>
    <scope>NUCLEOTIDE SEQUENCE [LARGE SCALE GENOMIC DNA]</scope>
    <source>
        <strain evidence="1 2">NBRC 105250</strain>
    </source>
</reference>
<proteinExistence type="predicted"/>
<accession>A0A511Y8T0</accession>
<dbReference type="InterPro" id="IPR021284">
    <property type="entry name" value="DUF2750"/>
</dbReference>
<evidence type="ECO:0000313" key="2">
    <source>
        <dbReference type="Proteomes" id="UP000321150"/>
    </source>
</evidence>